<reference evidence="1 2" key="1">
    <citation type="submission" date="2021-07" db="EMBL/GenBank/DDBJ databases">
        <authorList>
            <consortium name="Genoscope - CEA"/>
            <person name="William W."/>
        </authorList>
    </citation>
    <scope>NUCLEOTIDE SEQUENCE [LARGE SCALE GENOMIC DNA]</scope>
</reference>
<dbReference type="AlphaFoldDB" id="A0A8D9GZQ0"/>
<proteinExistence type="predicted"/>
<sequence length="61" mass="7076">MLWIQCVLVPLARRLKLFRFLSLGIWLLRDHINMSTSPVSKMDVGKAVLGSYSRGLMMFFM</sequence>
<protein>
    <submittedName>
        <fullName evidence="1">Uncharacterized protein</fullName>
    </submittedName>
</protein>
<dbReference type="Gramene" id="A01p40160.2_BraZ1">
    <property type="protein sequence ID" value="A01p40160.2_BraZ1.CDS"/>
    <property type="gene ID" value="A01g40160.2_BraZ1"/>
</dbReference>
<evidence type="ECO:0000313" key="1">
    <source>
        <dbReference type="EMBL" id="CAG7889940.1"/>
    </source>
</evidence>
<dbReference type="Proteomes" id="UP000694005">
    <property type="component" value="Chromosome A01"/>
</dbReference>
<accession>A0A8D9GZQ0</accession>
<name>A0A8D9GZQ0_BRACM</name>
<evidence type="ECO:0000313" key="2">
    <source>
        <dbReference type="Proteomes" id="UP000694005"/>
    </source>
</evidence>
<gene>
    <name evidence="1" type="ORF">BRAPAZ1V2_A01P40160.2</name>
</gene>
<dbReference type="EMBL" id="LS974617">
    <property type="protein sequence ID" value="CAG7889940.1"/>
    <property type="molecule type" value="Genomic_DNA"/>
</dbReference>
<organism evidence="1 2">
    <name type="scientific">Brassica campestris</name>
    <name type="common">Field mustard</name>
    <dbReference type="NCBI Taxonomy" id="3711"/>
    <lineage>
        <taxon>Eukaryota</taxon>
        <taxon>Viridiplantae</taxon>
        <taxon>Streptophyta</taxon>
        <taxon>Embryophyta</taxon>
        <taxon>Tracheophyta</taxon>
        <taxon>Spermatophyta</taxon>
        <taxon>Magnoliopsida</taxon>
        <taxon>eudicotyledons</taxon>
        <taxon>Gunneridae</taxon>
        <taxon>Pentapetalae</taxon>
        <taxon>rosids</taxon>
        <taxon>malvids</taxon>
        <taxon>Brassicales</taxon>
        <taxon>Brassicaceae</taxon>
        <taxon>Brassiceae</taxon>
        <taxon>Brassica</taxon>
    </lineage>
</organism>